<reference evidence="5 6" key="1">
    <citation type="submission" date="2023-03" db="EMBL/GenBank/DDBJ databases">
        <title>Fodinicurvata sp. CAU 1616 isolated from sea sendiment.</title>
        <authorList>
            <person name="Kim W."/>
        </authorList>
    </citation>
    <scope>NUCLEOTIDE SEQUENCE [LARGE SCALE GENOMIC DNA]</scope>
    <source>
        <strain evidence="5 6">CAU 1616</strain>
    </source>
</reference>
<dbReference type="InterPro" id="IPR003593">
    <property type="entry name" value="AAA+_ATPase"/>
</dbReference>
<dbReference type="InterPro" id="IPR027417">
    <property type="entry name" value="P-loop_NTPase"/>
</dbReference>
<evidence type="ECO:0000313" key="6">
    <source>
        <dbReference type="Proteomes" id="UP001215503"/>
    </source>
</evidence>
<evidence type="ECO:0000256" key="2">
    <source>
        <dbReference type="ARBA" id="ARBA00022741"/>
    </source>
</evidence>
<dbReference type="RefSeq" id="WP_275819160.1">
    <property type="nucleotide sequence ID" value="NZ_JARHUD010000001.1"/>
</dbReference>
<sequence>MEQDPAIRIKGLLTQFGSNVIHKDLDLNVRRGEILGLVGGSGSGKSVLMNTIIGLRRPNAGSIEVLGQNVDQANSATLKWLSSRWGVLFQDGALFSSLTVRQNVEVPLKTHTELSEHACAELAEIKVGLAGLPPDAAHKYPSELSGGMRKRAGLARALALDPDILFLDEPTAGLDPIGAASFDSLVQELQRALGLTILMVTHDMDSLYTVCDRVAVLLDRRIKVGTIAELMEDSHPWIAEYFGGPRGRAAADARRRVTDGRKT</sequence>
<dbReference type="PANTHER" id="PTHR43023:SF3">
    <property type="entry name" value="PROTEIN TRIGALACTOSYLDIACYLGLYCEROL 3, CHLOROPLASTIC"/>
    <property type="match status" value="1"/>
</dbReference>
<gene>
    <name evidence="5" type="ORF">P2G67_01075</name>
</gene>
<feature type="domain" description="ABC transporter" evidence="4">
    <location>
        <begin position="7"/>
        <end position="243"/>
    </location>
</feature>
<dbReference type="Proteomes" id="UP001215503">
    <property type="component" value="Unassembled WGS sequence"/>
</dbReference>
<dbReference type="Gene3D" id="3.40.50.300">
    <property type="entry name" value="P-loop containing nucleotide triphosphate hydrolases"/>
    <property type="match status" value="1"/>
</dbReference>
<evidence type="ECO:0000313" key="5">
    <source>
        <dbReference type="EMBL" id="MDF2094563.1"/>
    </source>
</evidence>
<dbReference type="SUPFAM" id="SSF52540">
    <property type="entry name" value="P-loop containing nucleoside triphosphate hydrolases"/>
    <property type="match status" value="1"/>
</dbReference>
<protein>
    <submittedName>
        <fullName evidence="5">ATP-binding cassette domain-containing protein</fullName>
    </submittedName>
</protein>
<dbReference type="EMBL" id="JARHUD010000001">
    <property type="protein sequence ID" value="MDF2094563.1"/>
    <property type="molecule type" value="Genomic_DNA"/>
</dbReference>
<name>A0ABT5YIA0_9PROT</name>
<dbReference type="GO" id="GO:0005524">
    <property type="term" value="F:ATP binding"/>
    <property type="evidence" value="ECO:0007669"/>
    <property type="project" value="UniProtKB-KW"/>
</dbReference>
<dbReference type="InterPro" id="IPR017871">
    <property type="entry name" value="ABC_transporter-like_CS"/>
</dbReference>
<keyword evidence="2" id="KW-0547">Nucleotide-binding</keyword>
<organism evidence="5 6">
    <name type="scientific">Aquibaculum arenosum</name>
    <dbReference type="NCBI Taxonomy" id="3032591"/>
    <lineage>
        <taxon>Bacteria</taxon>
        <taxon>Pseudomonadati</taxon>
        <taxon>Pseudomonadota</taxon>
        <taxon>Alphaproteobacteria</taxon>
        <taxon>Rhodospirillales</taxon>
        <taxon>Rhodovibrionaceae</taxon>
        <taxon>Aquibaculum</taxon>
    </lineage>
</organism>
<accession>A0ABT5YIA0</accession>
<keyword evidence="3 5" id="KW-0067">ATP-binding</keyword>
<evidence type="ECO:0000259" key="4">
    <source>
        <dbReference type="PROSITE" id="PS50893"/>
    </source>
</evidence>
<dbReference type="InterPro" id="IPR003439">
    <property type="entry name" value="ABC_transporter-like_ATP-bd"/>
</dbReference>
<dbReference type="PROSITE" id="PS00211">
    <property type="entry name" value="ABC_TRANSPORTER_1"/>
    <property type="match status" value="1"/>
</dbReference>
<dbReference type="SMART" id="SM00382">
    <property type="entry name" value="AAA"/>
    <property type="match status" value="1"/>
</dbReference>
<dbReference type="PANTHER" id="PTHR43023">
    <property type="entry name" value="PROTEIN TRIGALACTOSYLDIACYLGLYCEROL 3, CHLOROPLASTIC"/>
    <property type="match status" value="1"/>
</dbReference>
<proteinExistence type="predicted"/>
<keyword evidence="6" id="KW-1185">Reference proteome</keyword>
<evidence type="ECO:0000256" key="3">
    <source>
        <dbReference type="ARBA" id="ARBA00022840"/>
    </source>
</evidence>
<evidence type="ECO:0000256" key="1">
    <source>
        <dbReference type="ARBA" id="ARBA00022448"/>
    </source>
</evidence>
<dbReference type="PROSITE" id="PS50893">
    <property type="entry name" value="ABC_TRANSPORTER_2"/>
    <property type="match status" value="1"/>
</dbReference>
<dbReference type="Pfam" id="PF00005">
    <property type="entry name" value="ABC_tran"/>
    <property type="match status" value="1"/>
</dbReference>
<keyword evidence="1" id="KW-0813">Transport</keyword>
<comment type="caution">
    <text evidence="5">The sequence shown here is derived from an EMBL/GenBank/DDBJ whole genome shotgun (WGS) entry which is preliminary data.</text>
</comment>